<dbReference type="PROSITE" id="PS00763">
    <property type="entry name" value="GLUTATHIONE_PEROXID_2"/>
    <property type="match status" value="1"/>
</dbReference>
<dbReference type="PRINTS" id="PR01011">
    <property type="entry name" value="GLUTPROXDASE"/>
</dbReference>
<dbReference type="InterPro" id="IPR029759">
    <property type="entry name" value="GPX_AS"/>
</dbReference>
<comment type="caution">
    <text evidence="5">The sequence shown here is derived from an EMBL/GenBank/DDBJ whole genome shotgun (WGS) entry which is preliminary data.</text>
</comment>
<evidence type="ECO:0000256" key="2">
    <source>
        <dbReference type="ARBA" id="ARBA00022559"/>
    </source>
</evidence>
<dbReference type="InterPro" id="IPR000889">
    <property type="entry name" value="Glutathione_peroxidase"/>
</dbReference>
<dbReference type="EMBL" id="JQDR03005139">
    <property type="protein sequence ID" value="KAA0201687.1"/>
    <property type="molecule type" value="Genomic_DNA"/>
</dbReference>
<sequence>MRGYCATVNTRNKSIENYEESFLKSFIDVIFSSVKASDFYNFTVTDKQGRDYPLEQLPGKVSLVINVASKCGFTDSTYRALTKLHDLSNDGYFTVLAFPCNQFGDQEPDKAADVAEAI</sequence>
<reference evidence="5" key="3">
    <citation type="submission" date="2019-06" db="EMBL/GenBank/DDBJ databases">
        <authorList>
            <person name="Poynton C."/>
            <person name="Hasenbein S."/>
            <person name="Benoit J.B."/>
            <person name="Sepulveda M.S."/>
            <person name="Poelchau M.F."/>
            <person name="Murali S.C."/>
            <person name="Chen S."/>
            <person name="Glastad K.M."/>
            <person name="Werren J.H."/>
            <person name="Vineis J.H."/>
            <person name="Bowen J.L."/>
            <person name="Friedrich M."/>
            <person name="Jones J."/>
            <person name="Robertson H.M."/>
            <person name="Feyereisen R."/>
            <person name="Mechler-Hickson A."/>
            <person name="Mathers N."/>
            <person name="Lee C.E."/>
            <person name="Colbourne J.K."/>
            <person name="Biales A."/>
            <person name="Johnston J.S."/>
            <person name="Wellborn G.A."/>
            <person name="Rosendale A.J."/>
            <person name="Cridge A.G."/>
            <person name="Munoz-Torres M.C."/>
            <person name="Bain P.A."/>
            <person name="Manny A.R."/>
            <person name="Major K.M."/>
            <person name="Lambert F.N."/>
            <person name="Vulpe C.D."/>
            <person name="Tuck P."/>
            <person name="Blalock B.J."/>
            <person name="Lin Y.-Y."/>
            <person name="Smith M.E."/>
            <person name="Ochoa-Acuna H."/>
            <person name="Chen M.-J.M."/>
            <person name="Childers C.P."/>
            <person name="Qu J."/>
            <person name="Dugan S."/>
            <person name="Lee S.L."/>
            <person name="Chao H."/>
            <person name="Dinh H."/>
            <person name="Han Y."/>
            <person name="Doddapaneni H."/>
            <person name="Worley K.C."/>
            <person name="Muzny D.M."/>
            <person name="Gibbs R.A."/>
            <person name="Richards S."/>
        </authorList>
    </citation>
    <scope>NUCLEOTIDE SEQUENCE</scope>
    <source>
        <strain evidence="5">HAZT.00-mixed</strain>
        <tissue evidence="5">Whole organism</tissue>
    </source>
</reference>
<gene>
    <name evidence="5" type="ORF">HAZT_HAZT002343</name>
</gene>
<dbReference type="Gene3D" id="3.40.30.10">
    <property type="entry name" value="Glutaredoxin"/>
    <property type="match status" value="1"/>
</dbReference>
<evidence type="ECO:0000313" key="5">
    <source>
        <dbReference type="EMBL" id="KAA0201687.1"/>
    </source>
</evidence>
<dbReference type="GO" id="GO:0006979">
    <property type="term" value="P:response to oxidative stress"/>
    <property type="evidence" value="ECO:0007669"/>
    <property type="project" value="InterPro"/>
</dbReference>
<evidence type="ECO:0000256" key="4">
    <source>
        <dbReference type="RuleBase" id="RU000499"/>
    </source>
</evidence>
<organism evidence="5">
    <name type="scientific">Hyalella azteca</name>
    <name type="common">Amphipod</name>
    <dbReference type="NCBI Taxonomy" id="294128"/>
    <lineage>
        <taxon>Eukaryota</taxon>
        <taxon>Metazoa</taxon>
        <taxon>Ecdysozoa</taxon>
        <taxon>Arthropoda</taxon>
        <taxon>Crustacea</taxon>
        <taxon>Multicrustacea</taxon>
        <taxon>Malacostraca</taxon>
        <taxon>Eumalacostraca</taxon>
        <taxon>Peracarida</taxon>
        <taxon>Amphipoda</taxon>
        <taxon>Senticaudata</taxon>
        <taxon>Talitrida</taxon>
        <taxon>Talitroidea</taxon>
        <taxon>Hyalellidae</taxon>
        <taxon>Hyalella</taxon>
    </lineage>
</organism>
<dbReference type="SUPFAM" id="SSF52833">
    <property type="entry name" value="Thioredoxin-like"/>
    <property type="match status" value="1"/>
</dbReference>
<dbReference type="AlphaFoldDB" id="A0A6A0H9N7"/>
<keyword evidence="3 4" id="KW-0560">Oxidoreductase</keyword>
<dbReference type="PROSITE" id="PS00460">
    <property type="entry name" value="GLUTATHIONE_PEROXID_1"/>
    <property type="match status" value="1"/>
</dbReference>
<dbReference type="Pfam" id="PF00255">
    <property type="entry name" value="GSHPx"/>
    <property type="match status" value="1"/>
</dbReference>
<dbReference type="InterPro" id="IPR036249">
    <property type="entry name" value="Thioredoxin-like_sf"/>
</dbReference>
<dbReference type="PANTHER" id="PTHR11592">
    <property type="entry name" value="GLUTATHIONE PEROXIDASE"/>
    <property type="match status" value="1"/>
</dbReference>
<evidence type="ECO:0000256" key="1">
    <source>
        <dbReference type="ARBA" id="ARBA00006926"/>
    </source>
</evidence>
<dbReference type="OrthoDB" id="446890at2759"/>
<accession>A0A6A0H9N7</accession>
<reference evidence="5" key="2">
    <citation type="journal article" date="2018" name="Environ. Sci. Technol.">
        <title>The Toxicogenome of Hyalella azteca: A Model for Sediment Ecotoxicology and Evolutionary Toxicology.</title>
        <authorList>
            <person name="Poynton H.C."/>
            <person name="Hasenbein S."/>
            <person name="Benoit J.B."/>
            <person name="Sepulveda M.S."/>
            <person name="Poelchau M.F."/>
            <person name="Hughes D.S.T."/>
            <person name="Murali S.C."/>
            <person name="Chen S."/>
            <person name="Glastad K.M."/>
            <person name="Goodisman M.A.D."/>
            <person name="Werren J.H."/>
            <person name="Vineis J.H."/>
            <person name="Bowen J.L."/>
            <person name="Friedrich M."/>
            <person name="Jones J."/>
            <person name="Robertson H.M."/>
            <person name="Feyereisen R."/>
            <person name="Mechler-Hickson A."/>
            <person name="Mathers N."/>
            <person name="Lee C.E."/>
            <person name="Colbourne J.K."/>
            <person name="Biales A."/>
            <person name="Johnston J.S."/>
            <person name="Wellborn G.A."/>
            <person name="Rosendale A.J."/>
            <person name="Cridge A.G."/>
            <person name="Munoz-Torres M.C."/>
            <person name="Bain P.A."/>
            <person name="Manny A.R."/>
            <person name="Major K.M."/>
            <person name="Lambert F.N."/>
            <person name="Vulpe C.D."/>
            <person name="Tuck P."/>
            <person name="Blalock B.J."/>
            <person name="Lin Y.Y."/>
            <person name="Smith M.E."/>
            <person name="Ochoa-Acuna H."/>
            <person name="Chen M.M."/>
            <person name="Childers C.P."/>
            <person name="Qu J."/>
            <person name="Dugan S."/>
            <person name="Lee S.L."/>
            <person name="Chao H."/>
            <person name="Dinh H."/>
            <person name="Han Y."/>
            <person name="Doddapaneni H."/>
            <person name="Worley K.C."/>
            <person name="Muzny D.M."/>
            <person name="Gibbs R.A."/>
            <person name="Richards S."/>
        </authorList>
    </citation>
    <scope>NUCLEOTIDE SEQUENCE</scope>
    <source>
        <strain evidence="5">HAZT.00-mixed</strain>
        <tissue evidence="5">Whole organism</tissue>
    </source>
</reference>
<dbReference type="InterPro" id="IPR029760">
    <property type="entry name" value="GPX_CS"/>
</dbReference>
<dbReference type="GO" id="GO:0004601">
    <property type="term" value="F:peroxidase activity"/>
    <property type="evidence" value="ECO:0007669"/>
    <property type="project" value="UniProtKB-KW"/>
</dbReference>
<comment type="similarity">
    <text evidence="1 4">Belongs to the glutathione peroxidase family.</text>
</comment>
<dbReference type="PANTHER" id="PTHR11592:SF78">
    <property type="entry name" value="GLUTATHIONE PEROXIDASE"/>
    <property type="match status" value="1"/>
</dbReference>
<dbReference type="Proteomes" id="UP000711488">
    <property type="component" value="Unassembled WGS sequence"/>
</dbReference>
<evidence type="ECO:0000256" key="3">
    <source>
        <dbReference type="ARBA" id="ARBA00023002"/>
    </source>
</evidence>
<reference evidence="5" key="1">
    <citation type="submission" date="2014-08" db="EMBL/GenBank/DDBJ databases">
        <authorList>
            <person name="Murali S."/>
            <person name="Richards S."/>
            <person name="Bandaranaike D."/>
            <person name="Bellair M."/>
            <person name="Blankenburg K."/>
            <person name="Chao H."/>
            <person name="Dinh H."/>
            <person name="Doddapaneni H."/>
            <person name="Dugan-Rocha S."/>
            <person name="Elkadiri S."/>
            <person name="Gnanaolivu R."/>
            <person name="Hughes D."/>
            <person name="Lee S."/>
            <person name="Li M."/>
            <person name="Ming W."/>
            <person name="Munidasa M."/>
            <person name="Muniz J."/>
            <person name="Nguyen L."/>
            <person name="Osuji N."/>
            <person name="Pu L.-L."/>
            <person name="Puazo M."/>
            <person name="Skinner E."/>
            <person name="Qu C."/>
            <person name="Quiroz J."/>
            <person name="Raj R."/>
            <person name="Weissenberger G."/>
            <person name="Xin Y."/>
            <person name="Zou X."/>
            <person name="Han Y."/>
            <person name="Worley K."/>
            <person name="Muzny D."/>
            <person name="Gibbs R."/>
        </authorList>
    </citation>
    <scope>NUCLEOTIDE SEQUENCE</scope>
    <source>
        <strain evidence="5">HAZT.00-mixed</strain>
        <tissue evidence="5">Whole organism</tissue>
    </source>
</reference>
<name>A0A6A0H9N7_HYAAZ</name>
<keyword evidence="2 4" id="KW-0575">Peroxidase</keyword>
<dbReference type="PROSITE" id="PS51355">
    <property type="entry name" value="GLUTATHIONE_PEROXID_3"/>
    <property type="match status" value="1"/>
</dbReference>
<proteinExistence type="inferred from homology"/>
<protein>
    <recommendedName>
        <fullName evidence="4">Glutathione peroxidase</fullName>
    </recommendedName>
</protein>